<evidence type="ECO:0000313" key="2">
    <source>
        <dbReference type="Proteomes" id="UP000000812"/>
    </source>
</evidence>
<organism evidence="1 2">
    <name type="scientific">Xylella fastidiosa (strain 9a5c)</name>
    <dbReference type="NCBI Taxonomy" id="160492"/>
    <lineage>
        <taxon>Bacteria</taxon>
        <taxon>Pseudomonadati</taxon>
        <taxon>Pseudomonadota</taxon>
        <taxon>Gammaproteobacteria</taxon>
        <taxon>Lysobacterales</taxon>
        <taxon>Lysobacteraceae</taxon>
        <taxon>Xylella</taxon>
    </lineage>
</organism>
<evidence type="ECO:0000313" key="1">
    <source>
        <dbReference type="EMBL" id="AAF84124.1"/>
    </source>
</evidence>
<gene>
    <name evidence="1" type="ordered locus">XF_1315</name>
</gene>
<reference evidence="1 2" key="1">
    <citation type="journal article" date="2000" name="Nature">
        <title>The genome sequence of the plant pathogen Xylella fastidiosa.</title>
        <authorList>
            <person name="Simpson A.J."/>
            <person name="Reinach F.C."/>
            <person name="Arruda P."/>
            <person name="Abreu F.A."/>
            <person name="Acencio M."/>
            <person name="Alvarenga R."/>
            <person name="Alves L.M."/>
            <person name="Araya J.E."/>
            <person name="Baia G.S."/>
            <person name="Baptista C.S."/>
            <person name="Barros M.H."/>
            <person name="Bonaccorsi E.D."/>
            <person name="Bordin S."/>
            <person name="Bove J.M."/>
            <person name="Briones M.R."/>
            <person name="Bueno M.R."/>
            <person name="Camargo A.A."/>
            <person name="Camargo L.E."/>
            <person name="Carraro D.M."/>
            <person name="Carrer H."/>
            <person name="Colauto N.B."/>
            <person name="Colombo C."/>
            <person name="Costa F.F."/>
            <person name="Costa M.C."/>
            <person name="Costa-Neto C.M."/>
            <person name="Coutinho L.L."/>
            <person name="Cristofani M."/>
            <person name="Dias-Neto E."/>
            <person name="Docena C."/>
            <person name="El-Dorry H."/>
            <person name="Facincani A.P."/>
            <person name="Ferreira A.J."/>
            <person name="Ferreira V.C."/>
            <person name="Ferro J.A."/>
            <person name="Fraga J.S."/>
            <person name="Franca S.C."/>
            <person name="Franco M.C."/>
            <person name="Frohme M."/>
            <person name="Furlan L.R."/>
            <person name="Garnier M."/>
            <person name="Goldman G.H."/>
            <person name="Goldman M.H."/>
            <person name="Gomes S.L."/>
            <person name="Gruber A."/>
            <person name="Ho P.L."/>
            <person name="Hoheisel J.D."/>
            <person name="Junqueira M.L."/>
            <person name="Kemper E.L."/>
            <person name="Kitajima J.P."/>
            <person name="Krieger J.E."/>
            <person name="Kuramae E.E."/>
            <person name="Laigret F."/>
            <person name="Lambais M.R."/>
            <person name="Leite L.C."/>
            <person name="Lemos E.G."/>
            <person name="Lemos M.V."/>
            <person name="Lopes S.A."/>
            <person name="Lopes C.R."/>
            <person name="Machado J.A."/>
            <person name="Machado M.A."/>
            <person name="Madeira A.M."/>
            <person name="Madeira H.M."/>
            <person name="Marino C.L."/>
            <person name="Marques M.V."/>
            <person name="Martins E.A."/>
            <person name="Martins E.M."/>
            <person name="Matsukuma A.Y."/>
            <person name="Menck C.F."/>
            <person name="Miracca E.C."/>
            <person name="Miyaki C.Y."/>
            <person name="Monteriro-Vitorello C.B."/>
            <person name="Moon D.H."/>
            <person name="Nagai M.A."/>
            <person name="Nascimento A.L."/>
            <person name="Netto L.E."/>
            <person name="Nhani A.Jr."/>
            <person name="Nobrega F.G."/>
            <person name="Nunes L.R."/>
            <person name="Oliveira M.A."/>
            <person name="de Oliveira M.C."/>
            <person name="de Oliveira R.C."/>
            <person name="Palmieri D.A."/>
            <person name="Paris A."/>
            <person name="Peixoto B.R."/>
            <person name="Pereira G.A."/>
            <person name="Pereira H.A.Jr."/>
            <person name="Pesquero J.B."/>
            <person name="Quaggio R.B."/>
            <person name="Roberto P.G."/>
            <person name="Rodrigues V."/>
            <person name="de M Rosa A.J."/>
            <person name="de Rosa V.E.Jr."/>
            <person name="de Sa R.G."/>
            <person name="Santelli R.V."/>
            <person name="Sawasaki H.E."/>
            <person name="da Silva A.C."/>
            <person name="da Silva A.M."/>
            <person name="da Silva F.R."/>
            <person name="da Silva W.A.Jr."/>
            <person name="da Silveira J.F."/>
            <person name="Silvestri M.L."/>
            <person name="Siqueira W.J."/>
            <person name="de Souza A.A."/>
            <person name="de Souza A.P."/>
            <person name="Terenzi M.F."/>
            <person name="Truffi D."/>
            <person name="Tsai S.M."/>
            <person name="Tsuhako M.H."/>
            <person name="Vallada H."/>
            <person name="Van Sluys M.A."/>
            <person name="Verjovski-Almeida S."/>
            <person name="Vettore A.L."/>
            <person name="Zago M.A."/>
            <person name="Zatz M."/>
            <person name="Meidanis J."/>
            <person name="Setubal J.C."/>
        </authorList>
    </citation>
    <scope>NUCLEOTIDE SEQUENCE [LARGE SCALE GENOMIC DNA]</scope>
    <source>
        <strain evidence="1 2">9a5c</strain>
    </source>
</reference>
<dbReference type="HOGENOM" id="CLU_2978319_0_0_6"/>
<dbReference type="STRING" id="160492.XF_1315"/>
<dbReference type="EMBL" id="AE003849">
    <property type="protein sequence ID" value="AAF84124.1"/>
    <property type="molecule type" value="Genomic_DNA"/>
</dbReference>
<dbReference type="AlphaFoldDB" id="Q9PDR4"/>
<protein>
    <submittedName>
        <fullName evidence="1">Uncharacterized protein</fullName>
    </submittedName>
</protein>
<dbReference type="KEGG" id="xfa:XF_1315"/>
<accession>Q9PDR4</accession>
<dbReference type="Proteomes" id="UP000000812">
    <property type="component" value="Chromosome"/>
</dbReference>
<proteinExistence type="predicted"/>
<name>Q9PDR4_XYLFA</name>
<sequence>MCEHNMIGLTVLGRLWIVCSILIQRINLPMVCWSPLLRGMNETAIQEQDAFFKISIVQ</sequence>
<dbReference type="PIR" id="D82697">
    <property type="entry name" value="D82697"/>
</dbReference>